<sequence>MNSRTLSATYPPLQGQYLSPTQVISLHLLLHKPHDGGESHDSRFGSYISTLPRDFDSHPLTWSVNKHLQTNSNPKAQELLGHLPPSVSSSLQALTARFWEDWDAVRKYVTALPMICDSSSRQDIDVDRFRLGDSALTTDYVWAWLNVNTRCIYYRLDPSVSSPLNMTLCPILDFANHAPTATHIKPVLPLDSELWAAPTGPRKHTKRLGGDYAFTSNCETTIPPDTELFLRYGSHPNRKLFVEYGFTNTWHEGDLQRGRCDGEVDVQDIVEEHFKAKGPIADTMRRILDEEGYWGDWTMHASPPAHPSYRLITALRLLHCKDDDVQHDRVGHWKAVVLGEQAIISQEHEQAWRNTLLKICETLIERANSNIVGLNERTLRPEHGLPDWYEWMLGNVRRLWLEELEVASCVAQSVQSGVEF</sequence>
<dbReference type="PANTHER" id="PTHR13271">
    <property type="entry name" value="UNCHARACTERIZED PUTATIVE METHYLTRANSFERASE"/>
    <property type="match status" value="1"/>
</dbReference>
<keyword evidence="2" id="KW-0808">Transferase</keyword>
<evidence type="ECO:0000256" key="1">
    <source>
        <dbReference type="ARBA" id="ARBA00022603"/>
    </source>
</evidence>
<organism evidence="5 6">
    <name type="scientific">Somion occarium</name>
    <dbReference type="NCBI Taxonomy" id="3059160"/>
    <lineage>
        <taxon>Eukaryota</taxon>
        <taxon>Fungi</taxon>
        <taxon>Dikarya</taxon>
        <taxon>Basidiomycota</taxon>
        <taxon>Agaricomycotina</taxon>
        <taxon>Agaricomycetes</taxon>
        <taxon>Polyporales</taxon>
        <taxon>Cerrenaceae</taxon>
        <taxon>Somion</taxon>
    </lineage>
</organism>
<dbReference type="PANTHER" id="PTHR13271:SF47">
    <property type="entry name" value="ACTIN-HISTIDINE N-METHYLTRANSFERASE"/>
    <property type="match status" value="1"/>
</dbReference>
<keyword evidence="3" id="KW-0949">S-adenosyl-L-methionine</keyword>
<dbReference type="SUPFAM" id="SSF82199">
    <property type="entry name" value="SET domain"/>
    <property type="match status" value="1"/>
</dbReference>
<dbReference type="InterPro" id="IPR050600">
    <property type="entry name" value="SETD3_SETD6_MTase"/>
</dbReference>
<feature type="domain" description="Rubisco LSMT substrate-binding" evidence="4">
    <location>
        <begin position="304"/>
        <end position="371"/>
    </location>
</feature>
<dbReference type="InterPro" id="IPR046341">
    <property type="entry name" value="SET_dom_sf"/>
</dbReference>
<accession>A0ABP1DCF7</accession>
<dbReference type="Pfam" id="PF09273">
    <property type="entry name" value="Rubis-subs-bind"/>
    <property type="match status" value="1"/>
</dbReference>
<name>A0ABP1DCF7_9APHY</name>
<evidence type="ECO:0000313" key="6">
    <source>
        <dbReference type="Proteomes" id="UP001497453"/>
    </source>
</evidence>
<protein>
    <recommendedName>
        <fullName evidence="4">Rubisco LSMT substrate-binding domain-containing protein</fullName>
    </recommendedName>
</protein>
<dbReference type="InterPro" id="IPR015353">
    <property type="entry name" value="Rubisco_LSMT_subst-bd"/>
</dbReference>
<keyword evidence="1" id="KW-0489">Methyltransferase</keyword>
<evidence type="ECO:0000259" key="4">
    <source>
        <dbReference type="Pfam" id="PF09273"/>
    </source>
</evidence>
<evidence type="ECO:0000313" key="5">
    <source>
        <dbReference type="EMBL" id="CAL1704782.1"/>
    </source>
</evidence>
<reference evidence="6" key="1">
    <citation type="submission" date="2024-04" db="EMBL/GenBank/DDBJ databases">
        <authorList>
            <person name="Shaw F."/>
            <person name="Minotto A."/>
        </authorList>
    </citation>
    <scope>NUCLEOTIDE SEQUENCE [LARGE SCALE GENOMIC DNA]</scope>
</reference>
<dbReference type="Proteomes" id="UP001497453">
    <property type="component" value="Chromosome 3"/>
</dbReference>
<proteinExistence type="predicted"/>
<evidence type="ECO:0000256" key="2">
    <source>
        <dbReference type="ARBA" id="ARBA00022679"/>
    </source>
</evidence>
<dbReference type="EMBL" id="OZ037946">
    <property type="protein sequence ID" value="CAL1704782.1"/>
    <property type="molecule type" value="Genomic_DNA"/>
</dbReference>
<evidence type="ECO:0000256" key="3">
    <source>
        <dbReference type="ARBA" id="ARBA00022691"/>
    </source>
</evidence>
<dbReference type="Gene3D" id="3.90.1410.10">
    <property type="entry name" value="set domain protein methyltransferase, domain 1"/>
    <property type="match status" value="1"/>
</dbReference>
<gene>
    <name evidence="5" type="ORF">GFSPODELE1_LOCUS5139</name>
</gene>
<keyword evidence="6" id="KW-1185">Reference proteome</keyword>